<gene>
    <name evidence="1" type="ORF">DM01DRAFT_1338253</name>
</gene>
<evidence type="ECO:0000313" key="1">
    <source>
        <dbReference type="EMBL" id="ORX49065.1"/>
    </source>
</evidence>
<protein>
    <submittedName>
        <fullName evidence="1">Uncharacterized protein</fullName>
    </submittedName>
</protein>
<proteinExistence type="predicted"/>
<sequence length="57" mass="6587">MPGLQICSPVARHLLRGVDKTNQDLLQMHKETWFIHVTQRCCLEEPVTLALLRMTVD</sequence>
<keyword evidence="2" id="KW-1185">Reference proteome</keyword>
<evidence type="ECO:0000313" key="2">
    <source>
        <dbReference type="Proteomes" id="UP000242146"/>
    </source>
</evidence>
<dbReference type="AlphaFoldDB" id="A0A1X2GA74"/>
<comment type="caution">
    <text evidence="1">The sequence shown here is derived from an EMBL/GenBank/DDBJ whole genome shotgun (WGS) entry which is preliminary data.</text>
</comment>
<reference evidence="1 2" key="1">
    <citation type="submission" date="2016-07" db="EMBL/GenBank/DDBJ databases">
        <title>Pervasive Adenine N6-methylation of Active Genes in Fungi.</title>
        <authorList>
            <consortium name="DOE Joint Genome Institute"/>
            <person name="Mondo S.J."/>
            <person name="Dannebaum R.O."/>
            <person name="Kuo R.C."/>
            <person name="Labutti K."/>
            <person name="Haridas S."/>
            <person name="Kuo A."/>
            <person name="Salamov A."/>
            <person name="Ahrendt S.R."/>
            <person name="Lipzen A."/>
            <person name="Sullivan W."/>
            <person name="Andreopoulos W.B."/>
            <person name="Clum A."/>
            <person name="Lindquist E."/>
            <person name="Daum C."/>
            <person name="Ramamoorthy G.K."/>
            <person name="Gryganskyi A."/>
            <person name="Culley D."/>
            <person name="Magnuson J.K."/>
            <person name="James T.Y."/>
            <person name="O'Malley M.A."/>
            <person name="Stajich J.E."/>
            <person name="Spatafora J.W."/>
            <person name="Visel A."/>
            <person name="Grigoriev I.V."/>
        </authorList>
    </citation>
    <scope>NUCLEOTIDE SEQUENCE [LARGE SCALE GENOMIC DNA]</scope>
    <source>
        <strain evidence="1 2">NRRL 3301</strain>
    </source>
</reference>
<accession>A0A1X2GA74</accession>
<dbReference type="Proteomes" id="UP000242146">
    <property type="component" value="Unassembled WGS sequence"/>
</dbReference>
<name>A0A1X2GA74_9FUNG</name>
<dbReference type="EMBL" id="MCGT01000027">
    <property type="protein sequence ID" value="ORX49065.1"/>
    <property type="molecule type" value="Genomic_DNA"/>
</dbReference>
<organism evidence="1 2">
    <name type="scientific">Hesseltinella vesiculosa</name>
    <dbReference type="NCBI Taxonomy" id="101127"/>
    <lineage>
        <taxon>Eukaryota</taxon>
        <taxon>Fungi</taxon>
        <taxon>Fungi incertae sedis</taxon>
        <taxon>Mucoromycota</taxon>
        <taxon>Mucoromycotina</taxon>
        <taxon>Mucoromycetes</taxon>
        <taxon>Mucorales</taxon>
        <taxon>Cunninghamellaceae</taxon>
        <taxon>Hesseltinella</taxon>
    </lineage>
</organism>